<evidence type="ECO:0000256" key="2">
    <source>
        <dbReference type="SAM" id="Phobius"/>
    </source>
</evidence>
<dbReference type="Gene3D" id="2.60.40.790">
    <property type="match status" value="1"/>
</dbReference>
<keyword evidence="4" id="KW-1185">Reference proteome</keyword>
<reference evidence="3 4" key="1">
    <citation type="journal article" date="2016" name="Mol. Biol. Evol.">
        <title>Comparative Genomics of Early-Diverging Mushroom-Forming Fungi Provides Insights into the Origins of Lignocellulose Decay Capabilities.</title>
        <authorList>
            <person name="Nagy L.G."/>
            <person name="Riley R."/>
            <person name="Tritt A."/>
            <person name="Adam C."/>
            <person name="Daum C."/>
            <person name="Floudas D."/>
            <person name="Sun H."/>
            <person name="Yadav J.S."/>
            <person name="Pangilinan J."/>
            <person name="Larsson K.H."/>
            <person name="Matsuura K."/>
            <person name="Barry K."/>
            <person name="Labutti K."/>
            <person name="Kuo R."/>
            <person name="Ohm R.A."/>
            <person name="Bhattacharya S.S."/>
            <person name="Shirouzu T."/>
            <person name="Yoshinaga Y."/>
            <person name="Martin F.M."/>
            <person name="Grigoriev I.V."/>
            <person name="Hibbett D.S."/>
        </authorList>
    </citation>
    <scope>NUCLEOTIDE SEQUENCE [LARGE SCALE GENOMIC DNA]</scope>
    <source>
        <strain evidence="3 4">HHB9708</strain>
    </source>
</reference>
<protein>
    <recommendedName>
        <fullName evidence="5">CS domain-containing protein</fullName>
    </recommendedName>
</protein>
<keyword evidence="2" id="KW-0472">Membrane</keyword>
<dbReference type="Proteomes" id="UP000076722">
    <property type="component" value="Unassembled WGS sequence"/>
</dbReference>
<feature type="region of interest" description="Disordered" evidence="1">
    <location>
        <begin position="130"/>
        <end position="155"/>
    </location>
</feature>
<dbReference type="SUPFAM" id="SSF49764">
    <property type="entry name" value="HSP20-like chaperones"/>
    <property type="match status" value="1"/>
</dbReference>
<evidence type="ECO:0000313" key="3">
    <source>
        <dbReference type="EMBL" id="KZS92597.1"/>
    </source>
</evidence>
<sequence>MLEDSLDRQGGYSWHQAHDQATVLFLVPYETAHEDVVVRLDQNFIVAGVRDQIAIVKGRLYGNVLASSSWQLEARSPIQHPRERTTSTTSTTSNHSSFAFISSEVEISSSFAASLASGRASVADDYIDHARSTGRSTPSSTPVLPKHRSIPGSPAVMAPSSLTSSFSSVESLPVNRQGRLLTLYLEKAESAIWPCLITGPVPASIARPLPGPPGTFDSSIEEAYNMDATSLTLRAVELLDVKNDKDEGFEFFIRAWHQAHNPISTLRLAEIFLPVSEPVHLTFDDDPEKGSSAYYLNRLGGLPGLARLYLEAGLLYLEGGASAFLSSTSTLALSSLRHSPTSSVEIDSEAMRWRRDREMARKLFHRARSLDPHLDVPILPPDSDPSAVSERDGDAADLRMPTVDILNNESQEIEKDWPRRRKSKVEQVGVDQAQRGHEYQQAEDNWYVYIPGLVGAGTALVLVGIVGVLSFGPWRKTQNS</sequence>
<dbReference type="STRING" id="1314777.A0A164TSB5"/>
<evidence type="ECO:0008006" key="5">
    <source>
        <dbReference type="Google" id="ProtNLM"/>
    </source>
</evidence>
<evidence type="ECO:0000313" key="4">
    <source>
        <dbReference type="Proteomes" id="UP000076722"/>
    </source>
</evidence>
<dbReference type="OrthoDB" id="25149at2759"/>
<feature type="transmembrane region" description="Helical" evidence="2">
    <location>
        <begin position="446"/>
        <end position="471"/>
    </location>
</feature>
<name>A0A164TSB5_9AGAM</name>
<keyword evidence="2" id="KW-1133">Transmembrane helix</keyword>
<organism evidence="3 4">
    <name type="scientific">Sistotremastrum niveocremeum HHB9708</name>
    <dbReference type="NCBI Taxonomy" id="1314777"/>
    <lineage>
        <taxon>Eukaryota</taxon>
        <taxon>Fungi</taxon>
        <taxon>Dikarya</taxon>
        <taxon>Basidiomycota</taxon>
        <taxon>Agaricomycotina</taxon>
        <taxon>Agaricomycetes</taxon>
        <taxon>Sistotremastrales</taxon>
        <taxon>Sistotremastraceae</taxon>
        <taxon>Sertulicium</taxon>
        <taxon>Sertulicium niveocremeum</taxon>
    </lineage>
</organism>
<dbReference type="InterPro" id="IPR008978">
    <property type="entry name" value="HSP20-like_chaperone"/>
</dbReference>
<evidence type="ECO:0000256" key="1">
    <source>
        <dbReference type="SAM" id="MobiDB-lite"/>
    </source>
</evidence>
<gene>
    <name evidence="3" type="ORF">SISNIDRAFT_412611</name>
</gene>
<dbReference type="EMBL" id="KV419410">
    <property type="protein sequence ID" value="KZS92597.1"/>
    <property type="molecule type" value="Genomic_DNA"/>
</dbReference>
<feature type="compositionally biased region" description="Low complexity" evidence="1">
    <location>
        <begin position="133"/>
        <end position="142"/>
    </location>
</feature>
<proteinExistence type="predicted"/>
<keyword evidence="2" id="KW-0812">Transmembrane</keyword>
<accession>A0A164TSB5</accession>
<dbReference type="AlphaFoldDB" id="A0A164TSB5"/>